<sequence>MYLKGAIYSEDCVVECTEIHSKHQSKTFKYDGELKALNGLRKSDKLGYVPAQKLMPITCFYRWILVLVVHLILFMLLIFSWNASDRVFKMEAIQVIEQQSHYRAYVYRRPKIALVKPIDTPSQAPSKPVQVNAEEVVEPVEVTIEPIEALAEVDETTPKSIESQEVTKEPTPKVKFDVKKATAAFLQQRSMSRLTELSKQQRLSEHYGSASVITPDMKPLILIKTETLEKQLSLDSELDPQRIERIGNTCRRVVNIGDVIDPYRTTMGHPMKCGYSEQEKALQQALSERLNKFKK</sequence>
<dbReference type="Proteomes" id="UP000273022">
    <property type="component" value="Unassembled WGS sequence"/>
</dbReference>
<evidence type="ECO:0000256" key="1">
    <source>
        <dbReference type="SAM" id="Phobius"/>
    </source>
</evidence>
<proteinExistence type="predicted"/>
<evidence type="ECO:0000313" key="3">
    <source>
        <dbReference type="Proteomes" id="UP000273022"/>
    </source>
</evidence>
<accession>A0A3A6TKL6</accession>
<comment type="caution">
    <text evidence="2">The sequence shown here is derived from an EMBL/GenBank/DDBJ whole genome shotgun (WGS) entry which is preliminary data.</text>
</comment>
<dbReference type="RefSeq" id="WP_121853877.1">
    <property type="nucleotide sequence ID" value="NZ_CP037952.1"/>
</dbReference>
<reference evidence="2 3" key="1">
    <citation type="submission" date="2018-09" db="EMBL/GenBank/DDBJ databases">
        <title>Phylogeny of the Shewanellaceae, and recommendation for two new genera, Pseudoshewanella and Parashewanella.</title>
        <authorList>
            <person name="Wang G."/>
        </authorList>
    </citation>
    <scope>NUCLEOTIDE SEQUENCE [LARGE SCALE GENOMIC DNA]</scope>
    <source>
        <strain evidence="2 3">KCTC 22492</strain>
    </source>
</reference>
<dbReference type="OrthoDB" id="6272870at2"/>
<keyword evidence="1" id="KW-0812">Transmembrane</keyword>
<organism evidence="2 3">
    <name type="scientific">Parashewanella spongiae</name>
    <dbReference type="NCBI Taxonomy" id="342950"/>
    <lineage>
        <taxon>Bacteria</taxon>
        <taxon>Pseudomonadati</taxon>
        <taxon>Pseudomonadota</taxon>
        <taxon>Gammaproteobacteria</taxon>
        <taxon>Alteromonadales</taxon>
        <taxon>Shewanellaceae</taxon>
        <taxon>Parashewanella</taxon>
    </lineage>
</organism>
<protein>
    <submittedName>
        <fullName evidence="2">Uncharacterized protein</fullName>
    </submittedName>
</protein>
<keyword evidence="3" id="KW-1185">Reference proteome</keyword>
<evidence type="ECO:0000313" key="2">
    <source>
        <dbReference type="EMBL" id="RJY12965.1"/>
    </source>
</evidence>
<keyword evidence="1" id="KW-1133">Transmembrane helix</keyword>
<name>A0A3A6TKL6_9GAMM</name>
<keyword evidence="1" id="KW-0472">Membrane</keyword>
<dbReference type="AlphaFoldDB" id="A0A3A6TKL6"/>
<dbReference type="EMBL" id="QYYH01000071">
    <property type="protein sequence ID" value="RJY12965.1"/>
    <property type="molecule type" value="Genomic_DNA"/>
</dbReference>
<gene>
    <name evidence="2" type="ORF">D5R81_12005</name>
</gene>
<feature type="transmembrane region" description="Helical" evidence="1">
    <location>
        <begin position="60"/>
        <end position="81"/>
    </location>
</feature>